<feature type="region of interest" description="Disordered" evidence="1">
    <location>
        <begin position="1"/>
        <end position="41"/>
    </location>
</feature>
<proteinExistence type="predicted"/>
<dbReference type="PANTHER" id="PTHR45672">
    <property type="entry name" value="PROTEIN DISULFIDE-ISOMERASE C17H9.14C-RELATED"/>
    <property type="match status" value="1"/>
</dbReference>
<dbReference type="SUPFAM" id="SSF52833">
    <property type="entry name" value="Thioredoxin-like"/>
    <property type="match status" value="1"/>
</dbReference>
<reference evidence="3" key="1">
    <citation type="submission" date="2021-04" db="EMBL/GenBank/DDBJ databases">
        <authorList>
            <consortium name="Molecular Ecology Group"/>
        </authorList>
    </citation>
    <scope>NUCLEOTIDE SEQUENCE</scope>
</reference>
<name>A0A8S3YDT7_9EUPU</name>
<feature type="compositionally biased region" description="Pro residues" evidence="1">
    <location>
        <begin position="126"/>
        <end position="137"/>
    </location>
</feature>
<dbReference type="Pfam" id="PF00085">
    <property type="entry name" value="Thioredoxin"/>
    <property type="match status" value="1"/>
</dbReference>
<feature type="domain" description="Thioredoxin" evidence="2">
    <location>
        <begin position="283"/>
        <end position="369"/>
    </location>
</feature>
<dbReference type="EMBL" id="CAJHNH020000118">
    <property type="protein sequence ID" value="CAG5115449.1"/>
    <property type="molecule type" value="Genomic_DNA"/>
</dbReference>
<evidence type="ECO:0000259" key="2">
    <source>
        <dbReference type="Pfam" id="PF00085"/>
    </source>
</evidence>
<dbReference type="AlphaFoldDB" id="A0A8S3YDT7"/>
<dbReference type="InterPro" id="IPR036249">
    <property type="entry name" value="Thioredoxin-like_sf"/>
</dbReference>
<dbReference type="CDD" id="cd02961">
    <property type="entry name" value="PDI_a_family"/>
    <property type="match status" value="1"/>
</dbReference>
<evidence type="ECO:0000313" key="4">
    <source>
        <dbReference type="Proteomes" id="UP000678393"/>
    </source>
</evidence>
<feature type="region of interest" description="Disordered" evidence="1">
    <location>
        <begin position="223"/>
        <end position="258"/>
    </location>
</feature>
<feature type="compositionally biased region" description="Basic and acidic residues" evidence="1">
    <location>
        <begin position="1"/>
        <end position="12"/>
    </location>
</feature>
<comment type="caution">
    <text evidence="3">The sequence shown here is derived from an EMBL/GenBank/DDBJ whole genome shotgun (WGS) entry which is preliminary data.</text>
</comment>
<dbReference type="OrthoDB" id="427280at2759"/>
<dbReference type="InterPro" id="IPR013766">
    <property type="entry name" value="Thioredoxin_domain"/>
</dbReference>
<dbReference type="GO" id="GO:0005783">
    <property type="term" value="C:endoplasmic reticulum"/>
    <property type="evidence" value="ECO:0007669"/>
    <property type="project" value="TreeGrafter"/>
</dbReference>
<protein>
    <recommendedName>
        <fullName evidence="2">Thioredoxin domain-containing protein</fullName>
    </recommendedName>
</protein>
<organism evidence="3 4">
    <name type="scientific">Candidula unifasciata</name>
    <dbReference type="NCBI Taxonomy" id="100452"/>
    <lineage>
        <taxon>Eukaryota</taxon>
        <taxon>Metazoa</taxon>
        <taxon>Spiralia</taxon>
        <taxon>Lophotrochozoa</taxon>
        <taxon>Mollusca</taxon>
        <taxon>Gastropoda</taxon>
        <taxon>Heterobranchia</taxon>
        <taxon>Euthyneura</taxon>
        <taxon>Panpulmonata</taxon>
        <taxon>Eupulmonata</taxon>
        <taxon>Stylommatophora</taxon>
        <taxon>Helicina</taxon>
        <taxon>Helicoidea</taxon>
        <taxon>Geomitridae</taxon>
        <taxon>Candidula</taxon>
    </lineage>
</organism>
<evidence type="ECO:0000313" key="3">
    <source>
        <dbReference type="EMBL" id="CAG5115449.1"/>
    </source>
</evidence>
<dbReference type="GO" id="GO:0003756">
    <property type="term" value="F:protein disulfide isomerase activity"/>
    <property type="evidence" value="ECO:0007669"/>
    <property type="project" value="TreeGrafter"/>
</dbReference>
<accession>A0A8S3YDT7</accession>
<gene>
    <name evidence="3" type="ORF">CUNI_LOCUS1007</name>
</gene>
<feature type="region of interest" description="Disordered" evidence="1">
    <location>
        <begin position="116"/>
        <end position="146"/>
    </location>
</feature>
<sequence length="401" mass="44384">MSTENPRGDRRPGLYPIPTESLFKKPPIPKKPVGFGQTDPAQESFAKKRATFDQMLSESIAKPPAGARKPAGFNQTAPASESFAKIRATFNQIPDGSLQKKPPIARKRACFKQIPPARPLSSLDNYPPPPPVPPTPPYEDGGYDMDSTVYYDPWSPNFPVQLPISTPSDAELHAAESNPFSFSPSRKQESPMFPARYKFDPDTFFTSQGSIRSGTNFEYHLDTPSPLLRPPPPVPPRRKPPVPLPRTKFPPRETDDDQAFSQITNPFAKPGPHDDYVGSSVVVGLTAKTFTKFIKDVDAAFVLFYDPGDEDGAWAKAGVKKAAEVTKKENHVFAAVDCTKERELCRKQKVLSVPTMKLFVKGMTVDTYGNVPLLPAEIRQYVENAPNVKDTAVVRNRCQVQ</sequence>
<evidence type="ECO:0000256" key="1">
    <source>
        <dbReference type="SAM" id="MobiDB-lite"/>
    </source>
</evidence>
<dbReference type="GO" id="GO:0006457">
    <property type="term" value="P:protein folding"/>
    <property type="evidence" value="ECO:0007669"/>
    <property type="project" value="TreeGrafter"/>
</dbReference>
<dbReference type="Proteomes" id="UP000678393">
    <property type="component" value="Unassembled WGS sequence"/>
</dbReference>
<dbReference type="InterPro" id="IPR051063">
    <property type="entry name" value="PDI"/>
</dbReference>
<keyword evidence="4" id="KW-1185">Reference proteome</keyword>
<dbReference type="Gene3D" id="3.40.30.10">
    <property type="entry name" value="Glutaredoxin"/>
    <property type="match status" value="1"/>
</dbReference>